<dbReference type="EC" id="2.7.7.65" evidence="1"/>
<dbReference type="InterPro" id="IPR043128">
    <property type="entry name" value="Rev_trsase/Diguanyl_cyclase"/>
</dbReference>
<accession>A0ABW8J4N9</accession>
<dbReference type="CDD" id="cd00060">
    <property type="entry name" value="FHA"/>
    <property type="match status" value="1"/>
</dbReference>
<feature type="domain" description="FHA" evidence="2">
    <location>
        <begin position="45"/>
        <end position="94"/>
    </location>
</feature>
<evidence type="ECO:0000313" key="4">
    <source>
        <dbReference type="EMBL" id="MFK2877149.1"/>
    </source>
</evidence>
<organism evidence="4 5">
    <name type="scientific">Rhodanobacter hydrolyticus</name>
    <dbReference type="NCBI Taxonomy" id="2250595"/>
    <lineage>
        <taxon>Bacteria</taxon>
        <taxon>Pseudomonadati</taxon>
        <taxon>Pseudomonadota</taxon>
        <taxon>Gammaproteobacteria</taxon>
        <taxon>Lysobacterales</taxon>
        <taxon>Rhodanobacteraceae</taxon>
        <taxon>Rhodanobacter</taxon>
    </lineage>
</organism>
<dbReference type="CDD" id="cd01949">
    <property type="entry name" value="GGDEF"/>
    <property type="match status" value="1"/>
</dbReference>
<dbReference type="Gene3D" id="2.60.200.20">
    <property type="match status" value="1"/>
</dbReference>
<dbReference type="EMBL" id="JADIKK010000008">
    <property type="protein sequence ID" value="MFK2877149.1"/>
    <property type="molecule type" value="Genomic_DNA"/>
</dbReference>
<gene>
    <name evidence="4" type="ORF">ISP25_08745</name>
</gene>
<dbReference type="InterPro" id="IPR000160">
    <property type="entry name" value="GGDEF_dom"/>
</dbReference>
<dbReference type="Proteomes" id="UP001620339">
    <property type="component" value="Unassembled WGS sequence"/>
</dbReference>
<dbReference type="PROSITE" id="PS50006">
    <property type="entry name" value="FHA_DOMAIN"/>
    <property type="match status" value="1"/>
</dbReference>
<protein>
    <recommendedName>
        <fullName evidence="1">diguanylate cyclase</fullName>
        <ecNumber evidence="1">2.7.7.65</ecNumber>
    </recommendedName>
</protein>
<sequence length="293" mass="32469">MVDDKTTIARPNGTAAHPQWQSTACLVQYSGTNLGKRYVLEHPETIIGRAPTVDIFVNDQSVSRSHAQCVQQGDEVVMVDLGSSNGIYINDQEVRDRQSLHDGDIVRLGNIVFKYFAHGNVENVFLDKIYRMATIDEGTGTFNKKYLLESLDNEFKLARASALPLSVIYFDLDFFKKVNDTYGHGVGDGILRETAAIVKSTIRATDIFCRFGGEEFVILLPGTDDKTAGEIAERIRGNFESHTFDIQGNLIRQTASLGVSQLGPEMPTPESLLEDADKKLYQSKSGGRNRVTN</sequence>
<dbReference type="PANTHER" id="PTHR45138:SF6">
    <property type="entry name" value="DIGUANYLATE CYCLASE DGCN"/>
    <property type="match status" value="1"/>
</dbReference>
<keyword evidence="5" id="KW-1185">Reference proteome</keyword>
<name>A0ABW8J4N9_9GAMM</name>
<evidence type="ECO:0000259" key="3">
    <source>
        <dbReference type="PROSITE" id="PS50887"/>
    </source>
</evidence>
<proteinExistence type="predicted"/>
<dbReference type="PROSITE" id="PS50887">
    <property type="entry name" value="GGDEF"/>
    <property type="match status" value="1"/>
</dbReference>
<dbReference type="SUPFAM" id="SSF55073">
    <property type="entry name" value="Nucleotide cyclase"/>
    <property type="match status" value="1"/>
</dbReference>
<feature type="domain" description="GGDEF" evidence="3">
    <location>
        <begin position="163"/>
        <end position="293"/>
    </location>
</feature>
<dbReference type="Pfam" id="PF00498">
    <property type="entry name" value="FHA"/>
    <property type="match status" value="1"/>
</dbReference>
<dbReference type="SUPFAM" id="SSF49879">
    <property type="entry name" value="SMAD/FHA domain"/>
    <property type="match status" value="1"/>
</dbReference>
<comment type="caution">
    <text evidence="4">The sequence shown here is derived from an EMBL/GenBank/DDBJ whole genome shotgun (WGS) entry which is preliminary data.</text>
</comment>
<dbReference type="Pfam" id="PF00990">
    <property type="entry name" value="GGDEF"/>
    <property type="match status" value="1"/>
</dbReference>
<dbReference type="NCBIfam" id="TIGR00254">
    <property type="entry name" value="GGDEF"/>
    <property type="match status" value="1"/>
</dbReference>
<evidence type="ECO:0000259" key="2">
    <source>
        <dbReference type="PROSITE" id="PS50006"/>
    </source>
</evidence>
<dbReference type="InterPro" id="IPR008984">
    <property type="entry name" value="SMAD_FHA_dom_sf"/>
</dbReference>
<evidence type="ECO:0000256" key="1">
    <source>
        <dbReference type="ARBA" id="ARBA00012528"/>
    </source>
</evidence>
<dbReference type="Gene3D" id="3.30.70.270">
    <property type="match status" value="1"/>
</dbReference>
<dbReference type="RefSeq" id="WP_404613263.1">
    <property type="nucleotide sequence ID" value="NZ_JADIKK010000008.1"/>
</dbReference>
<dbReference type="SMART" id="SM00240">
    <property type="entry name" value="FHA"/>
    <property type="match status" value="1"/>
</dbReference>
<dbReference type="InterPro" id="IPR050469">
    <property type="entry name" value="Diguanylate_Cyclase"/>
</dbReference>
<reference evidence="4 5" key="1">
    <citation type="submission" date="2020-10" db="EMBL/GenBank/DDBJ databases">
        <title>Phylogeny of dyella-like bacteria.</title>
        <authorList>
            <person name="Fu J."/>
        </authorList>
    </citation>
    <scope>NUCLEOTIDE SEQUENCE [LARGE SCALE GENOMIC DNA]</scope>
    <source>
        <strain evidence="4 5">KACC 19113</strain>
    </source>
</reference>
<dbReference type="InterPro" id="IPR029787">
    <property type="entry name" value="Nucleotide_cyclase"/>
</dbReference>
<evidence type="ECO:0000313" key="5">
    <source>
        <dbReference type="Proteomes" id="UP001620339"/>
    </source>
</evidence>
<dbReference type="SMART" id="SM00267">
    <property type="entry name" value="GGDEF"/>
    <property type="match status" value="1"/>
</dbReference>
<dbReference type="InterPro" id="IPR000253">
    <property type="entry name" value="FHA_dom"/>
</dbReference>
<dbReference type="PANTHER" id="PTHR45138">
    <property type="entry name" value="REGULATORY COMPONENTS OF SENSORY TRANSDUCTION SYSTEM"/>
    <property type="match status" value="1"/>
</dbReference>